<dbReference type="InterPro" id="IPR032675">
    <property type="entry name" value="LRR_dom_sf"/>
</dbReference>
<comment type="caution">
    <text evidence="1">The sequence shown here is derived from an EMBL/GenBank/DDBJ whole genome shotgun (WGS) entry which is preliminary data.</text>
</comment>
<sequence length="414" mass="46764">MILLSLPPEIIDKICKLFCTYCQMKPLSYFPHKEALATFCSGQIWEHDAQGVKTLVNLSETCQALNVLTLPHRYHRIKLKSDILYAKEFIAHIRGCGHNALDHRNVPKIQLLHIRFTWELDIKISHRTILASLRYLHIERSGSGYRDSLKISDLLRTAPKIETLVIQVKSLSWSSKSSGLENVKCLKLVDTLVSPYDLKRILDSCSQLESFVFSLFAEIPRWLESLVNYFTGLQTLPQVLSVRQETLRYVALYWEPPPAGNDNGMNIAGSFKGLTNLETLILGGSGLRFEKAENEKTLRACLVNLLPQSIRSVTIDSENTSLHEPILALGEAVKLGSFPMLKEVRCYSWGEGDLMGLALEEASAGPSYMTRQKMKDRHERSKHYLGLLSQLSRTCNVSLSAESKGLFERGKIQD</sequence>
<gene>
    <name evidence="1" type="ORF">FMEXI_6928</name>
</gene>
<proteinExistence type="predicted"/>
<dbReference type="AlphaFoldDB" id="A0A8H5IZI9"/>
<reference evidence="1 2" key="1">
    <citation type="submission" date="2020-05" db="EMBL/GenBank/DDBJ databases">
        <title>Identification and distribution of gene clusters putatively required for synthesis of sphingolipid metabolism inhibitors in phylogenetically diverse species of the filamentous fungus Fusarium.</title>
        <authorList>
            <person name="Kim H.-S."/>
            <person name="Busman M."/>
            <person name="Brown D.W."/>
            <person name="Divon H."/>
            <person name="Uhlig S."/>
            <person name="Proctor R.H."/>
        </authorList>
    </citation>
    <scope>NUCLEOTIDE SEQUENCE [LARGE SCALE GENOMIC DNA]</scope>
    <source>
        <strain evidence="1 2">NRRL 53147</strain>
    </source>
</reference>
<dbReference type="EMBL" id="JAAOAM010000148">
    <property type="protein sequence ID" value="KAF5543601.1"/>
    <property type="molecule type" value="Genomic_DNA"/>
</dbReference>
<protein>
    <recommendedName>
        <fullName evidence="3">F-box domain-containing protein</fullName>
    </recommendedName>
</protein>
<accession>A0A8H5IZI9</accession>
<evidence type="ECO:0000313" key="1">
    <source>
        <dbReference type="EMBL" id="KAF5543601.1"/>
    </source>
</evidence>
<name>A0A8H5IZI9_9HYPO</name>
<organism evidence="1 2">
    <name type="scientific">Fusarium mexicanum</name>
    <dbReference type="NCBI Taxonomy" id="751941"/>
    <lineage>
        <taxon>Eukaryota</taxon>
        <taxon>Fungi</taxon>
        <taxon>Dikarya</taxon>
        <taxon>Ascomycota</taxon>
        <taxon>Pezizomycotina</taxon>
        <taxon>Sordariomycetes</taxon>
        <taxon>Hypocreomycetidae</taxon>
        <taxon>Hypocreales</taxon>
        <taxon>Nectriaceae</taxon>
        <taxon>Fusarium</taxon>
        <taxon>Fusarium fujikuroi species complex</taxon>
    </lineage>
</organism>
<dbReference type="Gene3D" id="3.80.10.10">
    <property type="entry name" value="Ribonuclease Inhibitor"/>
    <property type="match status" value="1"/>
</dbReference>
<dbReference type="SUPFAM" id="SSF52047">
    <property type="entry name" value="RNI-like"/>
    <property type="match status" value="1"/>
</dbReference>
<evidence type="ECO:0008006" key="3">
    <source>
        <dbReference type="Google" id="ProtNLM"/>
    </source>
</evidence>
<dbReference type="Proteomes" id="UP000522262">
    <property type="component" value="Unassembled WGS sequence"/>
</dbReference>
<evidence type="ECO:0000313" key="2">
    <source>
        <dbReference type="Proteomes" id="UP000522262"/>
    </source>
</evidence>
<keyword evidence="2" id="KW-1185">Reference proteome</keyword>